<feature type="domain" description="RNA polymerase sigma-70 region 2" evidence="5">
    <location>
        <begin position="21"/>
        <end position="86"/>
    </location>
</feature>
<evidence type="ECO:0000256" key="4">
    <source>
        <dbReference type="ARBA" id="ARBA00023163"/>
    </source>
</evidence>
<dbReference type="RefSeq" id="WP_136820919.1">
    <property type="nucleotide sequence ID" value="NZ_BMJX01000003.1"/>
</dbReference>
<dbReference type="Gene3D" id="1.10.1740.10">
    <property type="match status" value="1"/>
</dbReference>
<dbReference type="InterPro" id="IPR013324">
    <property type="entry name" value="RNA_pol_sigma_r3/r4-like"/>
</dbReference>
<dbReference type="OrthoDB" id="665113at2"/>
<gene>
    <name evidence="7" type="ORF">FAZ19_11770</name>
</gene>
<name>A0A4U0H2G7_9SPHI</name>
<dbReference type="InterPro" id="IPR036388">
    <property type="entry name" value="WH-like_DNA-bd_sf"/>
</dbReference>
<keyword evidence="8" id="KW-1185">Reference proteome</keyword>
<dbReference type="PRINTS" id="PR00038">
    <property type="entry name" value="HTHLUXR"/>
</dbReference>
<dbReference type="GO" id="GO:0006352">
    <property type="term" value="P:DNA-templated transcription initiation"/>
    <property type="evidence" value="ECO:0007669"/>
    <property type="project" value="InterPro"/>
</dbReference>
<comment type="caution">
    <text evidence="7">The sequence shown here is derived from an EMBL/GenBank/DDBJ whole genome shotgun (WGS) entry which is preliminary data.</text>
</comment>
<dbReference type="PANTHER" id="PTHR43133:SF46">
    <property type="entry name" value="RNA POLYMERASE SIGMA-70 FACTOR ECF SUBFAMILY"/>
    <property type="match status" value="1"/>
</dbReference>
<evidence type="ECO:0000256" key="1">
    <source>
        <dbReference type="ARBA" id="ARBA00010641"/>
    </source>
</evidence>
<dbReference type="SUPFAM" id="SSF88946">
    <property type="entry name" value="Sigma2 domain of RNA polymerase sigma factors"/>
    <property type="match status" value="1"/>
</dbReference>
<dbReference type="Pfam" id="PF04542">
    <property type="entry name" value="Sigma70_r2"/>
    <property type="match status" value="1"/>
</dbReference>
<evidence type="ECO:0000256" key="3">
    <source>
        <dbReference type="ARBA" id="ARBA00023082"/>
    </source>
</evidence>
<dbReference type="Proteomes" id="UP000309872">
    <property type="component" value="Unassembled WGS sequence"/>
</dbReference>
<organism evidence="7 8">
    <name type="scientific">Sphingobacterium alkalisoli</name>
    <dbReference type="NCBI Taxonomy" id="1874115"/>
    <lineage>
        <taxon>Bacteria</taxon>
        <taxon>Pseudomonadati</taxon>
        <taxon>Bacteroidota</taxon>
        <taxon>Sphingobacteriia</taxon>
        <taxon>Sphingobacteriales</taxon>
        <taxon>Sphingobacteriaceae</taxon>
        <taxon>Sphingobacterium</taxon>
    </lineage>
</organism>
<protein>
    <submittedName>
        <fullName evidence="7">RNA polymerase sigma-70 factor</fullName>
    </submittedName>
</protein>
<evidence type="ECO:0000259" key="6">
    <source>
        <dbReference type="Pfam" id="PF08281"/>
    </source>
</evidence>
<feature type="domain" description="RNA polymerase sigma factor 70 region 4 type 2" evidence="6">
    <location>
        <begin position="117"/>
        <end position="169"/>
    </location>
</feature>
<dbReference type="GO" id="GO:0016987">
    <property type="term" value="F:sigma factor activity"/>
    <property type="evidence" value="ECO:0007669"/>
    <property type="project" value="UniProtKB-KW"/>
</dbReference>
<dbReference type="NCBIfam" id="TIGR02937">
    <property type="entry name" value="sigma70-ECF"/>
    <property type="match status" value="1"/>
</dbReference>
<keyword evidence="4" id="KW-0804">Transcription</keyword>
<dbReference type="GO" id="GO:0003677">
    <property type="term" value="F:DNA binding"/>
    <property type="evidence" value="ECO:0007669"/>
    <property type="project" value="InterPro"/>
</dbReference>
<dbReference type="InterPro" id="IPR013325">
    <property type="entry name" value="RNA_pol_sigma_r2"/>
</dbReference>
<dbReference type="NCBIfam" id="TIGR02985">
    <property type="entry name" value="Sig70_bacteroi1"/>
    <property type="match status" value="1"/>
</dbReference>
<dbReference type="InterPro" id="IPR014327">
    <property type="entry name" value="RNA_pol_sigma70_bacteroid"/>
</dbReference>
<proteinExistence type="inferred from homology"/>
<dbReference type="InterPro" id="IPR007627">
    <property type="entry name" value="RNA_pol_sigma70_r2"/>
</dbReference>
<dbReference type="PANTHER" id="PTHR43133">
    <property type="entry name" value="RNA POLYMERASE ECF-TYPE SIGMA FACTO"/>
    <property type="match status" value="1"/>
</dbReference>
<dbReference type="InterPro" id="IPR039425">
    <property type="entry name" value="RNA_pol_sigma-70-like"/>
</dbReference>
<keyword evidence="2" id="KW-0805">Transcription regulation</keyword>
<dbReference type="AlphaFoldDB" id="A0A4U0H2G7"/>
<evidence type="ECO:0000313" key="8">
    <source>
        <dbReference type="Proteomes" id="UP000309872"/>
    </source>
</evidence>
<reference evidence="7 8" key="1">
    <citation type="submission" date="2019-04" db="EMBL/GenBank/DDBJ databases">
        <title>Sphingobacterium olei sp. nov., isolated from oil-contaminated soil.</title>
        <authorList>
            <person name="Liu B."/>
        </authorList>
    </citation>
    <scope>NUCLEOTIDE SEQUENCE [LARGE SCALE GENOMIC DNA]</scope>
    <source>
        <strain evidence="7 8">Y3L14</strain>
    </source>
</reference>
<dbReference type="InterPro" id="IPR014284">
    <property type="entry name" value="RNA_pol_sigma-70_dom"/>
</dbReference>
<dbReference type="Gene3D" id="1.10.10.10">
    <property type="entry name" value="Winged helix-like DNA-binding domain superfamily/Winged helix DNA-binding domain"/>
    <property type="match status" value="1"/>
</dbReference>
<comment type="similarity">
    <text evidence="1">Belongs to the sigma-70 factor family. ECF subfamily.</text>
</comment>
<dbReference type="InterPro" id="IPR013249">
    <property type="entry name" value="RNA_pol_sigma70_r4_t2"/>
</dbReference>
<dbReference type="InterPro" id="IPR000792">
    <property type="entry name" value="Tscrpt_reg_LuxR_C"/>
</dbReference>
<evidence type="ECO:0000313" key="7">
    <source>
        <dbReference type="EMBL" id="TJY65790.1"/>
    </source>
</evidence>
<dbReference type="SUPFAM" id="SSF88659">
    <property type="entry name" value="Sigma3 and sigma4 domains of RNA polymerase sigma factors"/>
    <property type="match status" value="1"/>
</dbReference>
<dbReference type="EMBL" id="SUKA01000003">
    <property type="protein sequence ID" value="TJY65790.1"/>
    <property type="molecule type" value="Genomic_DNA"/>
</dbReference>
<evidence type="ECO:0000259" key="5">
    <source>
        <dbReference type="Pfam" id="PF04542"/>
    </source>
</evidence>
<accession>A0A4U0H2G7</accession>
<keyword evidence="3" id="KW-0731">Sigma factor</keyword>
<dbReference type="Pfam" id="PF08281">
    <property type="entry name" value="Sigma70_r4_2"/>
    <property type="match status" value="1"/>
</dbReference>
<sequence>MFKLAESSSLNINDETFTEIYNTYWEKVFTICYKNTDDLEVAKELVQDIFKSLWERRDTLEINTSYERYLLRAAKLKVFEYIRNKQLRAQHLKCVAEHSQKHSNITEDTIMQRSLSETLEMLVERLPQHCRQIFQMRHQRGLTNREIAGLLTISERTVEYHWANALKLLKKKLDGKYNADLS</sequence>
<evidence type="ECO:0000256" key="2">
    <source>
        <dbReference type="ARBA" id="ARBA00023015"/>
    </source>
</evidence>